<dbReference type="Proteomes" id="UP000828390">
    <property type="component" value="Unassembled WGS sequence"/>
</dbReference>
<dbReference type="AlphaFoldDB" id="A0A9D4C2X6"/>
<reference evidence="1" key="2">
    <citation type="submission" date="2020-11" db="EMBL/GenBank/DDBJ databases">
        <authorList>
            <person name="McCartney M.A."/>
            <person name="Auch B."/>
            <person name="Kono T."/>
            <person name="Mallez S."/>
            <person name="Becker A."/>
            <person name="Gohl D.M."/>
            <person name="Silverstein K.A.T."/>
            <person name="Koren S."/>
            <person name="Bechman K.B."/>
            <person name="Herman A."/>
            <person name="Abrahante J.E."/>
            <person name="Garbe J."/>
        </authorList>
    </citation>
    <scope>NUCLEOTIDE SEQUENCE</scope>
    <source>
        <strain evidence="1">Duluth1</strain>
        <tissue evidence="1">Whole animal</tissue>
    </source>
</reference>
<name>A0A9D4C2X6_DREPO</name>
<reference evidence="1" key="1">
    <citation type="journal article" date="2019" name="bioRxiv">
        <title>The Genome of the Zebra Mussel, Dreissena polymorpha: A Resource for Invasive Species Research.</title>
        <authorList>
            <person name="McCartney M.A."/>
            <person name="Auch B."/>
            <person name="Kono T."/>
            <person name="Mallez S."/>
            <person name="Zhang Y."/>
            <person name="Obille A."/>
            <person name="Becker A."/>
            <person name="Abrahante J.E."/>
            <person name="Garbe J."/>
            <person name="Badalamenti J.P."/>
            <person name="Herman A."/>
            <person name="Mangelson H."/>
            <person name="Liachko I."/>
            <person name="Sullivan S."/>
            <person name="Sone E.D."/>
            <person name="Koren S."/>
            <person name="Silverstein K.A.T."/>
            <person name="Beckman K.B."/>
            <person name="Gohl D.M."/>
        </authorList>
    </citation>
    <scope>NUCLEOTIDE SEQUENCE</scope>
    <source>
        <strain evidence="1">Duluth1</strain>
        <tissue evidence="1">Whole animal</tissue>
    </source>
</reference>
<evidence type="ECO:0000313" key="1">
    <source>
        <dbReference type="EMBL" id="KAH3716366.1"/>
    </source>
</evidence>
<gene>
    <name evidence="1" type="ORF">DPMN_059087</name>
</gene>
<accession>A0A9D4C2X6</accession>
<sequence>MKPFQFLSRLGAPKVEQSKGTQKLKHSTSVLTKVNEAIHEMEVKKSPEYAMFPKIDLVRLNPTALSSQEV</sequence>
<comment type="caution">
    <text evidence="1">The sequence shown here is derived from an EMBL/GenBank/DDBJ whole genome shotgun (WGS) entry which is preliminary data.</text>
</comment>
<organism evidence="1 2">
    <name type="scientific">Dreissena polymorpha</name>
    <name type="common">Zebra mussel</name>
    <name type="synonym">Mytilus polymorpha</name>
    <dbReference type="NCBI Taxonomy" id="45954"/>
    <lineage>
        <taxon>Eukaryota</taxon>
        <taxon>Metazoa</taxon>
        <taxon>Spiralia</taxon>
        <taxon>Lophotrochozoa</taxon>
        <taxon>Mollusca</taxon>
        <taxon>Bivalvia</taxon>
        <taxon>Autobranchia</taxon>
        <taxon>Heteroconchia</taxon>
        <taxon>Euheterodonta</taxon>
        <taxon>Imparidentia</taxon>
        <taxon>Neoheterodontei</taxon>
        <taxon>Myida</taxon>
        <taxon>Dreissenoidea</taxon>
        <taxon>Dreissenidae</taxon>
        <taxon>Dreissena</taxon>
    </lineage>
</organism>
<evidence type="ECO:0000313" key="2">
    <source>
        <dbReference type="Proteomes" id="UP000828390"/>
    </source>
</evidence>
<keyword evidence="2" id="KW-1185">Reference proteome</keyword>
<dbReference type="EMBL" id="JAIWYP010000013">
    <property type="protein sequence ID" value="KAH3716366.1"/>
    <property type="molecule type" value="Genomic_DNA"/>
</dbReference>
<proteinExistence type="predicted"/>
<protein>
    <submittedName>
        <fullName evidence="1">Uncharacterized protein</fullName>
    </submittedName>
</protein>